<feature type="region of interest" description="Disordered" evidence="1">
    <location>
        <begin position="1"/>
        <end position="28"/>
    </location>
</feature>
<dbReference type="Gramene" id="Pp3c17_7780V3.2">
    <property type="protein sequence ID" value="Pp3c17_7780V3.2"/>
    <property type="gene ID" value="Pp3c17_7780"/>
</dbReference>
<sequence>MNEISRSGKPNSHRHNRVGTVKRAQSRRASQTHFSQSIDAEFVFVFCFVFSVSRAIEARFAPLIDLAVQCIKSLVEVKSTSMPPYNAAGTAASRQPAVSMVSLAQQAYESLCFDFPVVETPVLAALASSFRTNLSGDGRLQFPITSRFVSGLQYLAETHFEKEKSAQGDVDSRSSHLVTLCGCVFLKAPSRGLAAATRDDGAILNRLLASYEALQEVEQDDLQSVEELCSETTSELISENYSSELGNEQMADELDDDDTEWEPIETPNNEVVSVRSPATVLTQENSVAEWPVLLSKVTALVSSAPSEVTSIGAVWDALQLTEDLINALKVLRQVEKTKSVDVMPLARLYTGVMCDRVTERANSSRGQELGRLVTAIVGMAANNTDGRVSKSDNKDWECLALRVLATLSYKLKGPGNHERSLWPILSSNLPFLEQQLTRLLVGASVTAPAEELEMVFRSLCFWLQHAPGNASVGSLLMQSGILRTALQVFLKTGTEPQMEALREFLLLAMARSREVAQYLVEVPTFWAAISDTRFLSEDSLTRSHGLVWPLLLRAGNRQSKTPALERYNQAENVLNHEVCLTAELGDVQELVNNTLVLTRLLRVLQQLEAACSASSDKLWQRGGCLDKGLTRCYTALCSLSATLRNLEGPNKGGDSGDEERRTEKIAELLSRMVPMAKKLTAITKGDGSSKAD</sequence>
<proteinExistence type="predicted"/>
<feature type="compositionally biased region" description="Polar residues" evidence="1">
    <location>
        <begin position="1"/>
        <end position="10"/>
    </location>
</feature>
<dbReference type="InParanoid" id="A0A7I4BHK4"/>
<organism evidence="2 3">
    <name type="scientific">Physcomitrium patens</name>
    <name type="common">Spreading-leaved earth moss</name>
    <name type="synonym">Physcomitrella patens</name>
    <dbReference type="NCBI Taxonomy" id="3218"/>
    <lineage>
        <taxon>Eukaryota</taxon>
        <taxon>Viridiplantae</taxon>
        <taxon>Streptophyta</taxon>
        <taxon>Embryophyta</taxon>
        <taxon>Bryophyta</taxon>
        <taxon>Bryophytina</taxon>
        <taxon>Bryopsida</taxon>
        <taxon>Funariidae</taxon>
        <taxon>Funariales</taxon>
        <taxon>Funariaceae</taxon>
        <taxon>Physcomitrium</taxon>
    </lineage>
</organism>
<dbReference type="EMBL" id="ABEU02000017">
    <property type="status" value="NOT_ANNOTATED_CDS"/>
    <property type="molecule type" value="Genomic_DNA"/>
</dbReference>
<dbReference type="EnsemblPlants" id="Pp3c17_7780V3.2">
    <property type="protein sequence ID" value="Pp3c17_7780V3.2"/>
    <property type="gene ID" value="Pp3c17_7780"/>
</dbReference>
<protein>
    <submittedName>
        <fullName evidence="2">Uncharacterized protein</fullName>
    </submittedName>
</protein>
<reference evidence="2 3" key="2">
    <citation type="journal article" date="2018" name="Plant J.">
        <title>The Physcomitrella patens chromosome-scale assembly reveals moss genome structure and evolution.</title>
        <authorList>
            <person name="Lang D."/>
            <person name="Ullrich K.K."/>
            <person name="Murat F."/>
            <person name="Fuchs J."/>
            <person name="Jenkins J."/>
            <person name="Haas F.B."/>
            <person name="Piednoel M."/>
            <person name="Gundlach H."/>
            <person name="Van Bel M."/>
            <person name="Meyberg R."/>
            <person name="Vives C."/>
            <person name="Morata J."/>
            <person name="Symeonidi A."/>
            <person name="Hiss M."/>
            <person name="Muchero W."/>
            <person name="Kamisugi Y."/>
            <person name="Saleh O."/>
            <person name="Blanc G."/>
            <person name="Decker E.L."/>
            <person name="van Gessel N."/>
            <person name="Grimwood J."/>
            <person name="Hayes R.D."/>
            <person name="Graham S.W."/>
            <person name="Gunter L.E."/>
            <person name="McDaniel S.F."/>
            <person name="Hoernstein S.N.W."/>
            <person name="Larsson A."/>
            <person name="Li F.W."/>
            <person name="Perroud P.F."/>
            <person name="Phillips J."/>
            <person name="Ranjan P."/>
            <person name="Rokshar D.S."/>
            <person name="Rothfels C.J."/>
            <person name="Schneider L."/>
            <person name="Shu S."/>
            <person name="Stevenson D.W."/>
            <person name="Thummler F."/>
            <person name="Tillich M."/>
            <person name="Villarreal Aguilar J.C."/>
            <person name="Widiez T."/>
            <person name="Wong G.K."/>
            <person name="Wymore A."/>
            <person name="Zhang Y."/>
            <person name="Zimmer A.D."/>
            <person name="Quatrano R.S."/>
            <person name="Mayer K.F.X."/>
            <person name="Goodstein D."/>
            <person name="Casacuberta J.M."/>
            <person name="Vandepoele K."/>
            <person name="Reski R."/>
            <person name="Cuming A.C."/>
            <person name="Tuskan G.A."/>
            <person name="Maumus F."/>
            <person name="Salse J."/>
            <person name="Schmutz J."/>
            <person name="Rensing S.A."/>
        </authorList>
    </citation>
    <scope>NUCLEOTIDE SEQUENCE [LARGE SCALE GENOMIC DNA]</scope>
    <source>
        <strain evidence="2 3">cv. Gransden 2004</strain>
    </source>
</reference>
<evidence type="ECO:0000256" key="1">
    <source>
        <dbReference type="SAM" id="MobiDB-lite"/>
    </source>
</evidence>
<dbReference type="Proteomes" id="UP000006727">
    <property type="component" value="Chromosome 17"/>
</dbReference>
<evidence type="ECO:0000313" key="3">
    <source>
        <dbReference type="Proteomes" id="UP000006727"/>
    </source>
</evidence>
<reference evidence="2 3" key="1">
    <citation type="journal article" date="2008" name="Science">
        <title>The Physcomitrella genome reveals evolutionary insights into the conquest of land by plants.</title>
        <authorList>
            <person name="Rensing S."/>
            <person name="Lang D."/>
            <person name="Zimmer A."/>
            <person name="Terry A."/>
            <person name="Salamov A."/>
            <person name="Shapiro H."/>
            <person name="Nishiyama T."/>
            <person name="Perroud P.-F."/>
            <person name="Lindquist E."/>
            <person name="Kamisugi Y."/>
            <person name="Tanahashi T."/>
            <person name="Sakakibara K."/>
            <person name="Fujita T."/>
            <person name="Oishi K."/>
            <person name="Shin-I T."/>
            <person name="Kuroki Y."/>
            <person name="Toyoda A."/>
            <person name="Suzuki Y."/>
            <person name="Hashimoto A."/>
            <person name="Yamaguchi K."/>
            <person name="Sugano A."/>
            <person name="Kohara Y."/>
            <person name="Fujiyama A."/>
            <person name="Anterola A."/>
            <person name="Aoki S."/>
            <person name="Ashton N."/>
            <person name="Barbazuk W.B."/>
            <person name="Barker E."/>
            <person name="Bennetzen J."/>
            <person name="Bezanilla M."/>
            <person name="Blankenship R."/>
            <person name="Cho S.H."/>
            <person name="Dutcher S."/>
            <person name="Estelle M."/>
            <person name="Fawcett J.A."/>
            <person name="Gundlach H."/>
            <person name="Hanada K."/>
            <person name="Heyl A."/>
            <person name="Hicks K.A."/>
            <person name="Hugh J."/>
            <person name="Lohr M."/>
            <person name="Mayer K."/>
            <person name="Melkozernov A."/>
            <person name="Murata T."/>
            <person name="Nelson D."/>
            <person name="Pils B."/>
            <person name="Prigge M."/>
            <person name="Reiss B."/>
            <person name="Renner T."/>
            <person name="Rombauts S."/>
            <person name="Rushton P."/>
            <person name="Sanderfoot A."/>
            <person name="Schween G."/>
            <person name="Shiu S.-H."/>
            <person name="Stueber K."/>
            <person name="Theodoulou F.L."/>
            <person name="Tu H."/>
            <person name="Van de Peer Y."/>
            <person name="Verrier P.J."/>
            <person name="Waters E."/>
            <person name="Wood A."/>
            <person name="Yang L."/>
            <person name="Cove D."/>
            <person name="Cuming A."/>
            <person name="Hasebe M."/>
            <person name="Lucas S."/>
            <person name="Mishler D.B."/>
            <person name="Reski R."/>
            <person name="Grigoriev I."/>
            <person name="Quatrano R.S."/>
            <person name="Boore J.L."/>
        </authorList>
    </citation>
    <scope>NUCLEOTIDE SEQUENCE [LARGE SCALE GENOMIC DNA]</scope>
    <source>
        <strain evidence="2 3">cv. Gransden 2004</strain>
    </source>
</reference>
<gene>
    <name evidence="2" type="primary">LOC112294867</name>
</gene>
<reference evidence="2" key="3">
    <citation type="submission" date="2020-12" db="UniProtKB">
        <authorList>
            <consortium name="EnsemblPlants"/>
        </authorList>
    </citation>
    <scope>IDENTIFICATION</scope>
</reference>
<name>A0A7I4BHK4_PHYPA</name>
<accession>A0A7I4BHK4</accession>
<keyword evidence="3" id="KW-1185">Reference proteome</keyword>
<evidence type="ECO:0000313" key="2">
    <source>
        <dbReference type="EnsemblPlants" id="Pp3c17_7780V3.2"/>
    </source>
</evidence>
<dbReference type="GeneID" id="112294867"/>
<dbReference type="RefSeq" id="XP_073396408.1">
    <property type="nucleotide sequence ID" value="XM_073540307.1"/>
</dbReference>
<dbReference type="AlphaFoldDB" id="A0A7I4BHK4"/>